<evidence type="ECO:0000313" key="3">
    <source>
        <dbReference type="EMBL" id="KAF6804663.1"/>
    </source>
</evidence>
<dbReference type="InterPro" id="IPR027417">
    <property type="entry name" value="P-loop_NTPase"/>
</dbReference>
<dbReference type="Proteomes" id="UP000652219">
    <property type="component" value="Unassembled WGS sequence"/>
</dbReference>
<dbReference type="SUPFAM" id="SSF52540">
    <property type="entry name" value="P-loop containing nucleoside triphosphate hydrolases"/>
    <property type="match status" value="1"/>
</dbReference>
<keyword evidence="4" id="KW-1185">Reference proteome</keyword>
<accession>A0A8H6MQL2</accession>
<name>A0A8H6MQL2_9PEZI</name>
<reference evidence="3 4" key="1">
    <citation type="journal article" date="2020" name="Phytopathology">
        <title>Genome Sequence Resources of Colletotrichum truncatum, C. plurivorum, C. musicola, and C. sojae: Four Species Pathogenic to Soybean (Glycine max).</title>
        <authorList>
            <person name="Rogerio F."/>
            <person name="Boufleur T.R."/>
            <person name="Ciampi-Guillardi M."/>
            <person name="Sukno S.A."/>
            <person name="Thon M.R."/>
            <person name="Massola Junior N.S."/>
            <person name="Baroncelli R."/>
        </authorList>
    </citation>
    <scope>NUCLEOTIDE SEQUENCE [LARGE SCALE GENOMIC DNA]</scope>
    <source>
        <strain evidence="3 4">LFN0009</strain>
    </source>
</reference>
<dbReference type="EMBL" id="WIGN01000202">
    <property type="protein sequence ID" value="KAF6804663.1"/>
    <property type="molecule type" value="Genomic_DNA"/>
</dbReference>
<dbReference type="GO" id="GO:0005525">
    <property type="term" value="F:GTP binding"/>
    <property type="evidence" value="ECO:0007669"/>
    <property type="project" value="InterPro"/>
</dbReference>
<protein>
    <recommendedName>
        <fullName evidence="2">G domain-containing protein</fullName>
    </recommendedName>
</protein>
<organism evidence="3 4">
    <name type="scientific">Colletotrichum sojae</name>
    <dbReference type="NCBI Taxonomy" id="2175907"/>
    <lineage>
        <taxon>Eukaryota</taxon>
        <taxon>Fungi</taxon>
        <taxon>Dikarya</taxon>
        <taxon>Ascomycota</taxon>
        <taxon>Pezizomycotina</taxon>
        <taxon>Sordariomycetes</taxon>
        <taxon>Hypocreomycetidae</taxon>
        <taxon>Glomerellales</taxon>
        <taxon>Glomerellaceae</taxon>
        <taxon>Colletotrichum</taxon>
        <taxon>Colletotrichum orchidearum species complex</taxon>
    </lineage>
</organism>
<dbReference type="Pfam" id="PF01926">
    <property type="entry name" value="MMR_HSR1"/>
    <property type="match status" value="1"/>
</dbReference>
<proteinExistence type="predicted"/>
<dbReference type="AlphaFoldDB" id="A0A8H6MQL2"/>
<gene>
    <name evidence="3" type="ORF">CSOJ01_10014</name>
</gene>
<comment type="caution">
    <text evidence="3">The sequence shown here is derived from an EMBL/GenBank/DDBJ whole genome shotgun (WGS) entry which is preliminary data.</text>
</comment>
<evidence type="ECO:0000259" key="2">
    <source>
        <dbReference type="Pfam" id="PF01926"/>
    </source>
</evidence>
<evidence type="ECO:0000313" key="4">
    <source>
        <dbReference type="Proteomes" id="UP000652219"/>
    </source>
</evidence>
<evidence type="ECO:0000256" key="1">
    <source>
        <dbReference type="SAM" id="MobiDB-lite"/>
    </source>
</evidence>
<dbReference type="InterPro" id="IPR006073">
    <property type="entry name" value="GTP-bd"/>
</dbReference>
<sequence>MSSTQALTSKGTPDVSEGASEDWPVIAVMGVTGAGKSTFISDLVGNNNVIIGHSLKSETKLTAAYRLDHEILGRIELLDTPGFDDTFSADTDVLREIAAPCGPRKTLLSQELVGDGGFWAEMARRGSPVRRWLNRSSPYEIIGEIMSENRASGPATLQIQRELVDERKRLERTAAGQEVDRELNKVRQMFEKQLQSLRDENTIAMKEQDVEWQTALREQRKELERQQQLIDDGQKAMQVTFEQLCVDNKEKYDREISRLKQELERAEVASEMARLATERKEAEIDTLRKELGDKTESEQGEEDRKQLQDAEEEQAKLVKELEEKRKKQISLRSLLLLLGHAIATTTNIVVQLVV</sequence>
<dbReference type="Gene3D" id="3.40.50.300">
    <property type="entry name" value="P-loop containing nucleotide triphosphate hydrolases"/>
    <property type="match status" value="1"/>
</dbReference>
<feature type="region of interest" description="Disordered" evidence="1">
    <location>
        <begin position="289"/>
        <end position="313"/>
    </location>
</feature>
<feature type="domain" description="G" evidence="2">
    <location>
        <begin position="26"/>
        <end position="84"/>
    </location>
</feature>